<comment type="caution">
    <text evidence="7">The sequence shown here is derived from an EMBL/GenBank/DDBJ whole genome shotgun (WGS) entry which is preliminary data.</text>
</comment>
<dbReference type="OrthoDB" id="3265734at2759"/>
<feature type="compositionally biased region" description="Low complexity" evidence="5">
    <location>
        <begin position="148"/>
        <end position="186"/>
    </location>
</feature>
<organism evidence="7 8">
    <name type="scientific">Panaeolus cyanescens</name>
    <dbReference type="NCBI Taxonomy" id="181874"/>
    <lineage>
        <taxon>Eukaryota</taxon>
        <taxon>Fungi</taxon>
        <taxon>Dikarya</taxon>
        <taxon>Basidiomycota</taxon>
        <taxon>Agaricomycotina</taxon>
        <taxon>Agaricomycetes</taxon>
        <taxon>Agaricomycetidae</taxon>
        <taxon>Agaricales</taxon>
        <taxon>Agaricineae</taxon>
        <taxon>Galeropsidaceae</taxon>
        <taxon>Panaeolus</taxon>
    </lineage>
</organism>
<evidence type="ECO:0000256" key="6">
    <source>
        <dbReference type="SAM" id="Phobius"/>
    </source>
</evidence>
<feature type="region of interest" description="Disordered" evidence="5">
    <location>
        <begin position="468"/>
        <end position="501"/>
    </location>
</feature>
<dbReference type="AlphaFoldDB" id="A0A409W576"/>
<dbReference type="PANTHER" id="PTHR15549">
    <property type="entry name" value="PAIRED IMMUNOGLOBULIN-LIKE TYPE 2 RECEPTOR"/>
    <property type="match status" value="1"/>
</dbReference>
<evidence type="ECO:0000256" key="2">
    <source>
        <dbReference type="ARBA" id="ARBA00022692"/>
    </source>
</evidence>
<evidence type="ECO:0000256" key="3">
    <source>
        <dbReference type="ARBA" id="ARBA00022989"/>
    </source>
</evidence>
<protein>
    <submittedName>
        <fullName evidence="7">Uncharacterized protein</fullName>
    </submittedName>
</protein>
<evidence type="ECO:0000256" key="5">
    <source>
        <dbReference type="SAM" id="MobiDB-lite"/>
    </source>
</evidence>
<feature type="compositionally biased region" description="Polar residues" evidence="5">
    <location>
        <begin position="426"/>
        <end position="454"/>
    </location>
</feature>
<sequence length="501" mass="52559">MSTVITYDDRDFVVRYSQPAQGHHWTDQTSSQSYQGTLKLTNTRRASATVTFTGTSITVWGLISDRGTGADPVSSYSIDGGSSVTFAPGRTGSTQPRVQFFKSDPLENREHTLEIVNLVEGDFLWLDSFDVTRPVIVNNPAPAPPANSPSNTPSSTANRPASSSSVTPTSIATSSQTTASRTTTYSRSEVVTTIVQSTVIVDGSSTITSFSTSLSTTAIDAVITPSIPGSSDPSLGISPQAEKSGPPLGAIIGGVLGGLAVILLAVLVWLLFQRRRREQNLGVNPLSPPPTASAWTTRSAPGSRSQRQGHDPTPSFGSSSNLMSERSDPSSIQPFPRFIQPANNSDDTNIQGGGGAPHALGRLLPPPEPMGKRQVTNESSVAGSSNTTSQSSKFLQTSGHHPQPSFDSSVAQQESDISRLTGVSPVPTNTASLSTQARTMDPSVSASDGANSSVHGGVGYATMIIDGTMEVDSPPPAYRPKSTVYDSHAVQQGLNSDRKVS</sequence>
<dbReference type="EMBL" id="NHTK01005805">
    <property type="protein sequence ID" value="PPQ73642.1"/>
    <property type="molecule type" value="Genomic_DNA"/>
</dbReference>
<feature type="transmembrane region" description="Helical" evidence="6">
    <location>
        <begin position="248"/>
        <end position="272"/>
    </location>
</feature>
<feature type="region of interest" description="Disordered" evidence="5">
    <location>
        <begin position="281"/>
        <end position="455"/>
    </location>
</feature>
<feature type="compositionally biased region" description="Polar residues" evidence="5">
    <location>
        <begin position="315"/>
        <end position="333"/>
    </location>
</feature>
<proteinExistence type="predicted"/>
<dbReference type="Gene3D" id="2.60.120.260">
    <property type="entry name" value="Galactose-binding domain-like"/>
    <property type="match status" value="1"/>
</dbReference>
<name>A0A409W576_9AGAR</name>
<keyword evidence="8" id="KW-1185">Reference proteome</keyword>
<keyword evidence="3 6" id="KW-1133">Transmembrane helix</keyword>
<dbReference type="Proteomes" id="UP000284842">
    <property type="component" value="Unassembled WGS sequence"/>
</dbReference>
<dbReference type="InParanoid" id="A0A409W576"/>
<accession>A0A409W576</accession>
<feature type="compositionally biased region" description="Polar residues" evidence="5">
    <location>
        <begin position="341"/>
        <end position="350"/>
    </location>
</feature>
<dbReference type="PANTHER" id="PTHR15549:SF30">
    <property type="entry name" value="MID2 DOMAIN-CONTAINING PROTEIN"/>
    <property type="match status" value="1"/>
</dbReference>
<gene>
    <name evidence="7" type="ORF">CVT24_007628</name>
</gene>
<keyword evidence="2 6" id="KW-0812">Transmembrane</keyword>
<comment type="subcellular location">
    <subcellularLocation>
        <location evidence="1">Membrane</location>
        <topology evidence="1">Single-pass membrane protein</topology>
    </subcellularLocation>
</comment>
<reference evidence="7 8" key="1">
    <citation type="journal article" date="2018" name="Evol. Lett.">
        <title>Horizontal gene cluster transfer increased hallucinogenic mushroom diversity.</title>
        <authorList>
            <person name="Reynolds H.T."/>
            <person name="Vijayakumar V."/>
            <person name="Gluck-Thaler E."/>
            <person name="Korotkin H.B."/>
            <person name="Matheny P.B."/>
            <person name="Slot J.C."/>
        </authorList>
    </citation>
    <scope>NUCLEOTIDE SEQUENCE [LARGE SCALE GENOMIC DNA]</scope>
    <source>
        <strain evidence="7 8">2629</strain>
    </source>
</reference>
<evidence type="ECO:0000313" key="7">
    <source>
        <dbReference type="EMBL" id="PPQ73642.1"/>
    </source>
</evidence>
<dbReference type="GO" id="GO:0071944">
    <property type="term" value="C:cell periphery"/>
    <property type="evidence" value="ECO:0007669"/>
    <property type="project" value="UniProtKB-ARBA"/>
</dbReference>
<feature type="region of interest" description="Disordered" evidence="5">
    <location>
        <begin position="140"/>
        <end position="186"/>
    </location>
</feature>
<keyword evidence="4 6" id="KW-0472">Membrane</keyword>
<evidence type="ECO:0000256" key="1">
    <source>
        <dbReference type="ARBA" id="ARBA00004167"/>
    </source>
</evidence>
<evidence type="ECO:0000256" key="4">
    <source>
        <dbReference type="ARBA" id="ARBA00023136"/>
    </source>
</evidence>
<dbReference type="GO" id="GO:0016020">
    <property type="term" value="C:membrane"/>
    <property type="evidence" value="ECO:0007669"/>
    <property type="project" value="UniProtKB-SubCell"/>
</dbReference>
<dbReference type="InterPro" id="IPR051694">
    <property type="entry name" value="Immunoregulatory_rcpt-like"/>
</dbReference>
<feature type="compositionally biased region" description="Polar residues" evidence="5">
    <location>
        <begin position="374"/>
        <end position="415"/>
    </location>
</feature>
<evidence type="ECO:0000313" key="8">
    <source>
        <dbReference type="Proteomes" id="UP000284842"/>
    </source>
</evidence>
<feature type="compositionally biased region" description="Polar residues" evidence="5">
    <location>
        <begin position="293"/>
        <end position="306"/>
    </location>
</feature>
<dbReference type="CDD" id="cd12087">
    <property type="entry name" value="TM_EGFR-like"/>
    <property type="match status" value="1"/>
</dbReference>